<protein>
    <recommendedName>
        <fullName evidence="2">J domain-containing protein</fullName>
    </recommendedName>
</protein>
<dbReference type="InterPro" id="IPR052573">
    <property type="entry name" value="DnaJ_C_subfamily_28"/>
</dbReference>
<evidence type="ECO:0000313" key="3">
    <source>
        <dbReference type="EMBL" id="CAK1551021.1"/>
    </source>
</evidence>
<organism evidence="3 4">
    <name type="scientific">Leptosia nina</name>
    <dbReference type="NCBI Taxonomy" id="320188"/>
    <lineage>
        <taxon>Eukaryota</taxon>
        <taxon>Metazoa</taxon>
        <taxon>Ecdysozoa</taxon>
        <taxon>Arthropoda</taxon>
        <taxon>Hexapoda</taxon>
        <taxon>Insecta</taxon>
        <taxon>Pterygota</taxon>
        <taxon>Neoptera</taxon>
        <taxon>Endopterygota</taxon>
        <taxon>Lepidoptera</taxon>
        <taxon>Glossata</taxon>
        <taxon>Ditrysia</taxon>
        <taxon>Papilionoidea</taxon>
        <taxon>Pieridae</taxon>
        <taxon>Pierinae</taxon>
        <taxon>Leptosia</taxon>
    </lineage>
</organism>
<dbReference type="Pfam" id="PF14916">
    <property type="entry name" value="CCDC92"/>
    <property type="match status" value="1"/>
</dbReference>
<reference evidence="3 4" key="1">
    <citation type="submission" date="2023-11" db="EMBL/GenBank/DDBJ databases">
        <authorList>
            <person name="Okamura Y."/>
        </authorList>
    </citation>
    <scope>NUCLEOTIDE SEQUENCE [LARGE SCALE GENOMIC DNA]</scope>
</reference>
<dbReference type="EMBL" id="CAVLEF010000107">
    <property type="protein sequence ID" value="CAK1551021.1"/>
    <property type="molecule type" value="Genomic_DNA"/>
</dbReference>
<evidence type="ECO:0000259" key="2">
    <source>
        <dbReference type="PROSITE" id="PS50076"/>
    </source>
</evidence>
<dbReference type="InterPro" id="IPR018961">
    <property type="entry name" value="DnaJ_homolog_subfam-C_membr-28"/>
</dbReference>
<dbReference type="CDD" id="cd06257">
    <property type="entry name" value="DnaJ"/>
    <property type="match status" value="1"/>
</dbReference>
<sequence length="695" mass="79122">MASKVLIPGVPFASLQVKKSPPEPNGAGFYIGGGDSASRIAHLEHSVRFLQDQHRQMLSGLHAEIESLRERNRDLQFQLIFNKEPLKKSGAGSDENETQLNALRRDIEKLEQEATAARGDATAYERKAAQLQQMVDAQNQKIHELEQRSEVPATEAQPTDEESRAELRARLAEAERLVRRLRSDAERQRREVHGGAGVTNLLFDGAAAQHAHCMKNSLIRTSGVDAFGFQNFQYPHHMHTPDFWREPLREEYSMGSRGRHHRRPNTLPELSAIGQQIRSTVYANHTRVRGYPERVKNKQTVNGDPHIGKTPDETPDRTRSNPVNTDNLQSNDKHVAPCPELKVVVTKVIPHGNGESNVQVLCNLRAIGSLVSPRDSKQETVRQAFLELAKIYHPDSQSPDASIEKFVAVENAFRTLSKHNTGSSNKAEVEKIVFDIRHTAPQHRQYLSYEGVGHGTPYQREKQWAQVRAQKAANNVMEHRVAKAVASDKTLMKKDSSKKHDIKTKYGFDRLVEDLIQESMSKGEFENLSGKGKPLKDQNRNPYVDFTTHKLNEVLINNGFTPEWITMSKEIDQDIELLKEEVERERMFLGPYPLSDTDNVKWDKIYESNKNLAKSINTKINTFNLIVPLLNKQKFHVEYEKVCEDILVNGRHSVERVEREEVKTIDPRNEDIMAVIFKVLGDLVTFNRDKKKDVH</sequence>
<proteinExistence type="predicted"/>
<accession>A0AAV1JNP2</accession>
<dbReference type="PROSITE" id="PS50076">
    <property type="entry name" value="DNAJ_2"/>
    <property type="match status" value="1"/>
</dbReference>
<feature type="compositionally biased region" description="Polar residues" evidence="1">
    <location>
        <begin position="320"/>
        <end position="330"/>
    </location>
</feature>
<name>A0AAV1JNP2_9NEOP</name>
<feature type="domain" description="J" evidence="2">
    <location>
        <begin position="363"/>
        <end position="433"/>
    </location>
</feature>
<keyword evidence="4" id="KW-1185">Reference proteome</keyword>
<dbReference type="Proteomes" id="UP001497472">
    <property type="component" value="Unassembled WGS sequence"/>
</dbReference>
<dbReference type="InterPro" id="IPR001623">
    <property type="entry name" value="DnaJ_domain"/>
</dbReference>
<gene>
    <name evidence="3" type="ORF">LNINA_LOCUS10200</name>
</gene>
<dbReference type="SUPFAM" id="SSF46565">
    <property type="entry name" value="Chaperone J-domain"/>
    <property type="match status" value="1"/>
</dbReference>
<feature type="region of interest" description="Disordered" evidence="1">
    <location>
        <begin position="144"/>
        <end position="166"/>
    </location>
</feature>
<dbReference type="PANTHER" id="PTHR39158">
    <property type="entry name" value="OS08G0560600 PROTEIN"/>
    <property type="match status" value="1"/>
</dbReference>
<dbReference type="PANTHER" id="PTHR39158:SF1">
    <property type="entry name" value="DNAJ HOMOLOG SUBFAMILY C MEMBER 28"/>
    <property type="match status" value="1"/>
</dbReference>
<dbReference type="Pfam" id="PF09350">
    <property type="entry name" value="DJC28_CD"/>
    <property type="match status" value="1"/>
</dbReference>
<feature type="compositionally biased region" description="Basic and acidic residues" evidence="1">
    <location>
        <begin position="306"/>
        <end position="319"/>
    </location>
</feature>
<comment type="caution">
    <text evidence="3">The sequence shown here is derived from an EMBL/GenBank/DDBJ whole genome shotgun (WGS) entry which is preliminary data.</text>
</comment>
<dbReference type="Pfam" id="PF00226">
    <property type="entry name" value="DnaJ"/>
    <property type="match status" value="1"/>
</dbReference>
<evidence type="ECO:0000313" key="4">
    <source>
        <dbReference type="Proteomes" id="UP001497472"/>
    </source>
</evidence>
<dbReference type="InterPro" id="IPR039496">
    <property type="entry name" value="CCDC92/74_N"/>
</dbReference>
<dbReference type="AlphaFoldDB" id="A0AAV1JNP2"/>
<dbReference type="InterPro" id="IPR036869">
    <property type="entry name" value="J_dom_sf"/>
</dbReference>
<feature type="region of interest" description="Disordered" evidence="1">
    <location>
        <begin position="285"/>
        <end position="333"/>
    </location>
</feature>
<evidence type="ECO:0000256" key="1">
    <source>
        <dbReference type="SAM" id="MobiDB-lite"/>
    </source>
</evidence>
<dbReference type="Gene3D" id="1.10.287.110">
    <property type="entry name" value="DnaJ domain"/>
    <property type="match status" value="1"/>
</dbReference>